<protein>
    <submittedName>
        <fullName evidence="2">Uncharacterized protein</fullName>
    </submittedName>
</protein>
<sequence length="114" mass="12734">MYIVVISLLIVTPTVLSKDVYELNEHEKRRVSSFDTLAGMGLGKRAQLSSIDSLAGLGIGLREGDLLYQNVKKSLSNFDTLGGIGLGKRGYLFPRKFFVPYRTLMESKYRNEGN</sequence>
<keyword evidence="3" id="KW-1185">Reference proteome</keyword>
<feature type="signal peptide" evidence="1">
    <location>
        <begin position="1"/>
        <end position="17"/>
    </location>
</feature>
<feature type="chain" id="PRO_5002335963" evidence="1">
    <location>
        <begin position="18"/>
        <end position="114"/>
    </location>
</feature>
<dbReference type="Proteomes" id="UP000053766">
    <property type="component" value="Unassembled WGS sequence"/>
</dbReference>
<evidence type="ECO:0000313" key="2">
    <source>
        <dbReference type="EMBL" id="KJH45162.1"/>
    </source>
</evidence>
<gene>
    <name evidence="2" type="ORF">DICVIV_08804</name>
</gene>
<reference evidence="2 3" key="1">
    <citation type="submission" date="2013-11" db="EMBL/GenBank/DDBJ databases">
        <title>Draft genome of the bovine lungworm Dictyocaulus viviparus.</title>
        <authorList>
            <person name="Mitreva M."/>
        </authorList>
    </citation>
    <scope>NUCLEOTIDE SEQUENCE [LARGE SCALE GENOMIC DNA]</scope>
    <source>
        <strain evidence="2 3">HannoverDv2000</strain>
    </source>
</reference>
<dbReference type="OrthoDB" id="5820918at2759"/>
<dbReference type="AlphaFoldDB" id="A0A0D8XN33"/>
<keyword evidence="1" id="KW-0732">Signal</keyword>
<proteinExistence type="predicted"/>
<dbReference type="EMBL" id="KN716423">
    <property type="protein sequence ID" value="KJH45162.1"/>
    <property type="molecule type" value="Genomic_DNA"/>
</dbReference>
<organism evidence="2 3">
    <name type="scientific">Dictyocaulus viviparus</name>
    <name type="common">Bovine lungworm</name>
    <dbReference type="NCBI Taxonomy" id="29172"/>
    <lineage>
        <taxon>Eukaryota</taxon>
        <taxon>Metazoa</taxon>
        <taxon>Ecdysozoa</taxon>
        <taxon>Nematoda</taxon>
        <taxon>Chromadorea</taxon>
        <taxon>Rhabditida</taxon>
        <taxon>Rhabditina</taxon>
        <taxon>Rhabditomorpha</taxon>
        <taxon>Strongyloidea</taxon>
        <taxon>Metastrongylidae</taxon>
        <taxon>Dictyocaulus</taxon>
    </lineage>
</organism>
<reference evidence="3" key="2">
    <citation type="journal article" date="2016" name="Sci. Rep.">
        <title>Dictyocaulus viviparus genome, variome and transcriptome elucidate lungworm biology and support future intervention.</title>
        <authorList>
            <person name="McNulty S.N."/>
            <person name="Strube C."/>
            <person name="Rosa B.A."/>
            <person name="Martin J.C."/>
            <person name="Tyagi R."/>
            <person name="Choi Y.J."/>
            <person name="Wang Q."/>
            <person name="Hallsworth Pepin K."/>
            <person name="Zhang X."/>
            <person name="Ozersky P."/>
            <person name="Wilson R.K."/>
            <person name="Sternberg P.W."/>
            <person name="Gasser R.B."/>
            <person name="Mitreva M."/>
        </authorList>
    </citation>
    <scope>NUCLEOTIDE SEQUENCE [LARGE SCALE GENOMIC DNA]</scope>
    <source>
        <strain evidence="3">HannoverDv2000</strain>
    </source>
</reference>
<accession>A0A0D8XN33</accession>
<evidence type="ECO:0000313" key="3">
    <source>
        <dbReference type="Proteomes" id="UP000053766"/>
    </source>
</evidence>
<evidence type="ECO:0000256" key="1">
    <source>
        <dbReference type="SAM" id="SignalP"/>
    </source>
</evidence>
<name>A0A0D8XN33_DICVI</name>